<gene>
    <name evidence="1" type="ordered locus">GDI1979</name>
</gene>
<reference evidence="1 2" key="1">
    <citation type="journal article" date="2009" name="BMC Genomics">
        <title>Complete genome sequence of the sugarcane nitrogen-fixing endophyte Gluconacetobacter diazotrophicus Pal5.</title>
        <authorList>
            <person name="Bertalan M."/>
            <person name="Albano R."/>
            <person name="Padua V."/>
            <person name="Rouws L."/>
            <person name="Rojas C."/>
            <person name="Hemerly A."/>
            <person name="Teixeira K."/>
            <person name="Schwab S."/>
            <person name="Araujo J."/>
            <person name="Oliveira A."/>
            <person name="Franca L."/>
            <person name="Magalhaes V."/>
            <person name="Alqueres S."/>
            <person name="Cardoso A."/>
            <person name="Almeida W."/>
            <person name="Loureiro M.M."/>
            <person name="Nogueira E."/>
            <person name="Cidade D."/>
            <person name="Oliveira D."/>
            <person name="Simao T."/>
            <person name="Macedo J."/>
            <person name="Valadao A."/>
            <person name="Dreschsel M."/>
            <person name="Freitas F."/>
            <person name="Vidal M."/>
            <person name="Guedes H."/>
            <person name="Rodrigues E."/>
            <person name="Meneses C."/>
            <person name="Brioso P."/>
            <person name="Pozzer L."/>
            <person name="Figueiredo D."/>
            <person name="Montano H."/>
            <person name="Junior J."/>
            <person name="Filho G."/>
            <person name="Flores V."/>
            <person name="Ferreira B."/>
            <person name="Branco A."/>
            <person name="Gonzalez P."/>
            <person name="Guillobel H."/>
            <person name="Lemos M."/>
            <person name="Seibel L."/>
            <person name="Macedo J."/>
            <person name="Alves-Ferreira M."/>
            <person name="Sachetto-Martins G."/>
            <person name="Coelho A."/>
            <person name="Santos E."/>
            <person name="Amaral G."/>
            <person name="Neves A."/>
            <person name="Pacheco A.B."/>
            <person name="Carvalho D."/>
            <person name="Lery L."/>
            <person name="Bisch P."/>
            <person name="Rossle S.C."/>
            <person name="Urmenyi T."/>
            <person name="Kruger W.V."/>
            <person name="Martins O."/>
            <person name="Baldani J.I."/>
            <person name="Ferreira P.C."/>
        </authorList>
    </citation>
    <scope>NUCLEOTIDE SEQUENCE [LARGE SCALE GENOMIC DNA]</scope>
    <source>
        <strain evidence="2">ATCC 49037 / DSM 5601 / CCUG 37298 / CIP 103539 / LMG 7603 / PAl5</strain>
    </source>
</reference>
<dbReference type="Proteomes" id="UP000001176">
    <property type="component" value="Chromosome"/>
</dbReference>
<dbReference type="KEGG" id="gdi:GDI1979"/>
<evidence type="ECO:0000313" key="1">
    <source>
        <dbReference type="EMBL" id="CAP55922.1"/>
    </source>
</evidence>
<proteinExistence type="predicted"/>
<organism evidence="1 2">
    <name type="scientific">Gluconacetobacter diazotrophicus (strain ATCC 49037 / DSM 5601 / CCUG 37298 / CIP 103539 / LMG 7603 / PAl5)</name>
    <dbReference type="NCBI Taxonomy" id="272568"/>
    <lineage>
        <taxon>Bacteria</taxon>
        <taxon>Pseudomonadati</taxon>
        <taxon>Pseudomonadota</taxon>
        <taxon>Alphaproteobacteria</taxon>
        <taxon>Acetobacterales</taxon>
        <taxon>Acetobacteraceae</taxon>
        <taxon>Gluconacetobacter</taxon>
    </lineage>
</organism>
<keyword evidence="2" id="KW-1185">Reference proteome</keyword>
<name>A9HJL5_GLUDA</name>
<accession>A9HJL5</accession>
<sequence length="74" mass="8871">MSVNISTLYLSCNYRGFCNYHSVTTYFVRNRFFQTRLRCFPPVRLRQGEESGRKKYRIPQQDYCKEPSNDGYLA</sequence>
<dbReference type="AlphaFoldDB" id="A9HJL5"/>
<protein>
    <submittedName>
        <fullName evidence="1">Uncharacterized protein</fullName>
    </submittedName>
</protein>
<evidence type="ECO:0000313" key="2">
    <source>
        <dbReference type="Proteomes" id="UP000001176"/>
    </source>
</evidence>
<dbReference type="EMBL" id="AM889285">
    <property type="protein sequence ID" value="CAP55922.1"/>
    <property type="molecule type" value="Genomic_DNA"/>
</dbReference>